<comment type="caution">
    <text evidence="4">The sequence shown here is derived from an EMBL/GenBank/DDBJ whole genome shotgun (WGS) entry which is preliminary data.</text>
</comment>
<organism evidence="4 5">
    <name type="scientific">Pleionea mediterranea</name>
    <dbReference type="NCBI Taxonomy" id="523701"/>
    <lineage>
        <taxon>Bacteria</taxon>
        <taxon>Pseudomonadati</taxon>
        <taxon>Pseudomonadota</taxon>
        <taxon>Gammaproteobacteria</taxon>
        <taxon>Oceanospirillales</taxon>
        <taxon>Pleioneaceae</taxon>
        <taxon>Pleionea</taxon>
    </lineage>
</organism>
<evidence type="ECO:0000256" key="2">
    <source>
        <dbReference type="PIRSR" id="PIRSR005211-1"/>
    </source>
</evidence>
<proteinExistence type="inferred from homology"/>
<dbReference type="PIRSF" id="PIRSF005211">
    <property type="entry name" value="Ab_hydro_YheT"/>
    <property type="match status" value="1"/>
</dbReference>
<protein>
    <recommendedName>
        <fullName evidence="3">AB hydrolase-1 domain-containing protein</fullName>
    </recommendedName>
</protein>
<comment type="similarity">
    <text evidence="1">Belongs to the AB hydrolase superfamily. AB hydrolase 4 family.</text>
</comment>
<dbReference type="PANTHER" id="PTHR10794">
    <property type="entry name" value="ABHYDROLASE DOMAIN-CONTAINING PROTEIN"/>
    <property type="match status" value="1"/>
</dbReference>
<gene>
    <name evidence="4" type="ORF">C8D97_104194</name>
</gene>
<dbReference type="Gene3D" id="3.40.50.1820">
    <property type="entry name" value="alpha/beta hydrolase"/>
    <property type="match status" value="1"/>
</dbReference>
<dbReference type="GO" id="GO:0047372">
    <property type="term" value="F:monoacylglycerol lipase activity"/>
    <property type="evidence" value="ECO:0007669"/>
    <property type="project" value="TreeGrafter"/>
</dbReference>
<name>A0A316FZ54_9GAMM</name>
<evidence type="ECO:0000313" key="4">
    <source>
        <dbReference type="EMBL" id="PWK52976.1"/>
    </source>
</evidence>
<evidence type="ECO:0000256" key="1">
    <source>
        <dbReference type="ARBA" id="ARBA00010884"/>
    </source>
</evidence>
<reference evidence="4 5" key="1">
    <citation type="submission" date="2018-05" db="EMBL/GenBank/DDBJ databases">
        <title>Genomic Encyclopedia of Type Strains, Phase IV (KMG-IV): sequencing the most valuable type-strain genomes for metagenomic binning, comparative biology and taxonomic classification.</title>
        <authorList>
            <person name="Goeker M."/>
        </authorList>
    </citation>
    <scope>NUCLEOTIDE SEQUENCE [LARGE SCALE GENOMIC DNA]</scope>
    <source>
        <strain evidence="4 5">DSM 25350</strain>
    </source>
</reference>
<dbReference type="AlphaFoldDB" id="A0A316FZ54"/>
<keyword evidence="5" id="KW-1185">Reference proteome</keyword>
<dbReference type="InterPro" id="IPR029058">
    <property type="entry name" value="AB_hydrolase_fold"/>
</dbReference>
<dbReference type="SUPFAM" id="SSF53474">
    <property type="entry name" value="alpha/beta-Hydrolases"/>
    <property type="match status" value="1"/>
</dbReference>
<dbReference type="InterPro" id="IPR000073">
    <property type="entry name" value="AB_hydrolase_1"/>
</dbReference>
<dbReference type="RefSeq" id="WP_109762949.1">
    <property type="nucleotide sequence ID" value="NZ_QGGU01000004.1"/>
</dbReference>
<feature type="active site" description="Charge relay system" evidence="2">
    <location>
        <position position="307"/>
    </location>
</feature>
<dbReference type="InterPro" id="IPR012020">
    <property type="entry name" value="ABHD4"/>
</dbReference>
<dbReference type="Proteomes" id="UP000245790">
    <property type="component" value="Unassembled WGS sequence"/>
</dbReference>
<evidence type="ECO:0000259" key="3">
    <source>
        <dbReference type="Pfam" id="PF00561"/>
    </source>
</evidence>
<dbReference type="GO" id="GO:0034338">
    <property type="term" value="F:short-chain carboxylesterase activity"/>
    <property type="evidence" value="ECO:0007669"/>
    <property type="project" value="TreeGrafter"/>
</dbReference>
<feature type="active site" description="Charge relay system" evidence="2">
    <location>
        <position position="334"/>
    </location>
</feature>
<dbReference type="Pfam" id="PF00561">
    <property type="entry name" value="Abhydrolase_1"/>
    <property type="match status" value="1"/>
</dbReference>
<dbReference type="PANTHER" id="PTHR10794:SF63">
    <property type="entry name" value="ALPHA_BETA HYDROLASE 1, ISOFORM A"/>
    <property type="match status" value="1"/>
</dbReference>
<sequence length="362" mass="41564">MQSFRPPFWLRNPHLQSILASSPLRKRQLKQQSQHWINRSRSLLLSGGNGAHLLGYWTPGENQQAPLAILLHGWEGTTDSGYLLSCANRLVNEGYQVLRVALRDHDQSHHLNRELFHSCRLDEVVNAISNGIKRINAERNHLIGFSLGGNFAIRISEQLSSDMRSHDDNSFQGNYLQGNSLDNQSLDEQTLDDKHPQNNLLNSTIAICPLMIAADTMKKLQLGPAIYHHYFSKKWRRSIRKKMNLYPQDYTQLDLQRVKSLQDLTDYFVRHHTDFASTEHYFDGYSIYADRLSQLSIPVEILMSLDDPIINPSFLKPLESLPSVRVTYTQHGGHCGFIKNRQHQSWADDFVVEKLKATAHSE</sequence>
<feature type="active site" description="Charge relay system" evidence="2">
    <location>
        <position position="146"/>
    </location>
</feature>
<feature type="domain" description="AB hydrolase-1" evidence="3">
    <location>
        <begin position="69"/>
        <end position="157"/>
    </location>
</feature>
<evidence type="ECO:0000313" key="5">
    <source>
        <dbReference type="Proteomes" id="UP000245790"/>
    </source>
</evidence>
<dbReference type="InterPro" id="IPR050960">
    <property type="entry name" value="AB_hydrolase_4_sf"/>
</dbReference>
<dbReference type="OrthoDB" id="332676at2"/>
<accession>A0A316FZ54</accession>
<dbReference type="EMBL" id="QGGU01000004">
    <property type="protein sequence ID" value="PWK52976.1"/>
    <property type="molecule type" value="Genomic_DNA"/>
</dbReference>